<dbReference type="InterPro" id="IPR012337">
    <property type="entry name" value="RNaseH-like_sf"/>
</dbReference>
<dbReference type="Gene3D" id="3.30.420.10">
    <property type="entry name" value="Ribonuclease H-like superfamily/Ribonuclease H"/>
    <property type="match status" value="1"/>
</dbReference>
<reference evidence="2 3" key="1">
    <citation type="journal article" date="2018" name="Sci. Data">
        <title>The draft genome sequence of cork oak.</title>
        <authorList>
            <person name="Ramos A.M."/>
            <person name="Usie A."/>
            <person name="Barbosa P."/>
            <person name="Barros P.M."/>
            <person name="Capote T."/>
            <person name="Chaves I."/>
            <person name="Simoes F."/>
            <person name="Abreu I."/>
            <person name="Carrasquinho I."/>
            <person name="Faro C."/>
            <person name="Guimaraes J.B."/>
            <person name="Mendonca D."/>
            <person name="Nobrega F."/>
            <person name="Rodrigues L."/>
            <person name="Saibo N.J.M."/>
            <person name="Varela M.C."/>
            <person name="Egas C."/>
            <person name="Matos J."/>
            <person name="Miguel C.M."/>
            <person name="Oliveira M.M."/>
            <person name="Ricardo C.P."/>
            <person name="Goncalves S."/>
        </authorList>
    </citation>
    <scope>NUCLEOTIDE SEQUENCE [LARGE SCALE GENOMIC DNA]</scope>
    <source>
        <strain evidence="3">cv. HL8</strain>
    </source>
</reference>
<dbReference type="InterPro" id="IPR036397">
    <property type="entry name" value="RNaseH_sf"/>
</dbReference>
<dbReference type="GO" id="GO:0003676">
    <property type="term" value="F:nucleic acid binding"/>
    <property type="evidence" value="ECO:0007669"/>
    <property type="project" value="InterPro"/>
</dbReference>
<evidence type="ECO:0000259" key="1">
    <source>
        <dbReference type="Pfam" id="PF13456"/>
    </source>
</evidence>
<dbReference type="Proteomes" id="UP000237347">
    <property type="component" value="Unassembled WGS sequence"/>
</dbReference>
<dbReference type="PANTHER" id="PTHR47074:SF48">
    <property type="entry name" value="POLYNUCLEOTIDYL TRANSFERASE, RIBONUCLEASE H-LIKE SUPERFAMILY PROTEIN"/>
    <property type="match status" value="1"/>
</dbReference>
<dbReference type="InterPro" id="IPR052929">
    <property type="entry name" value="RNase_H-like_EbsB-rel"/>
</dbReference>
<gene>
    <name evidence="2" type="ORF">CFP56_013632</name>
</gene>
<sequence>MVIKEKSTFRTAWFATIAWSLWQRRNRIRERQTTWPLFEIGRRAKAMVEEFFDVHKPKLVVNPRPALVRWSPPTENLVNANFDVALFDHLGFAGLGVVVRGCQGNVLAALSQKVALPQSVEMAEALAAKRAVQLAMEMSFLRVMVEGDCKRVIQALQASGRSLTLYGHVLEDIRRVGSTLQICDGSLAKLIFHFRL</sequence>
<feature type="domain" description="RNase H type-1" evidence="1">
    <location>
        <begin position="81"/>
        <end position="178"/>
    </location>
</feature>
<protein>
    <recommendedName>
        <fullName evidence="1">RNase H type-1 domain-containing protein</fullName>
    </recommendedName>
</protein>
<dbReference type="PANTHER" id="PTHR47074">
    <property type="entry name" value="BNAC02G40300D PROTEIN"/>
    <property type="match status" value="1"/>
</dbReference>
<keyword evidence="3" id="KW-1185">Reference proteome</keyword>
<proteinExistence type="predicted"/>
<dbReference type="CDD" id="cd06222">
    <property type="entry name" value="RNase_H_like"/>
    <property type="match status" value="1"/>
</dbReference>
<dbReference type="AlphaFoldDB" id="A0AAW0KV49"/>
<comment type="caution">
    <text evidence="2">The sequence shown here is derived from an EMBL/GenBank/DDBJ whole genome shotgun (WGS) entry which is preliminary data.</text>
</comment>
<dbReference type="GO" id="GO:0004523">
    <property type="term" value="F:RNA-DNA hybrid ribonuclease activity"/>
    <property type="evidence" value="ECO:0007669"/>
    <property type="project" value="InterPro"/>
</dbReference>
<evidence type="ECO:0000313" key="3">
    <source>
        <dbReference type="Proteomes" id="UP000237347"/>
    </source>
</evidence>
<dbReference type="InterPro" id="IPR002156">
    <property type="entry name" value="RNaseH_domain"/>
</dbReference>
<accession>A0AAW0KV49</accession>
<dbReference type="SUPFAM" id="SSF53098">
    <property type="entry name" value="Ribonuclease H-like"/>
    <property type="match status" value="1"/>
</dbReference>
<evidence type="ECO:0000313" key="2">
    <source>
        <dbReference type="EMBL" id="KAK7842554.1"/>
    </source>
</evidence>
<dbReference type="EMBL" id="PKMF04000219">
    <property type="protein sequence ID" value="KAK7842554.1"/>
    <property type="molecule type" value="Genomic_DNA"/>
</dbReference>
<dbReference type="Pfam" id="PF13456">
    <property type="entry name" value="RVT_3"/>
    <property type="match status" value="1"/>
</dbReference>
<name>A0AAW0KV49_QUESU</name>
<dbReference type="InterPro" id="IPR044730">
    <property type="entry name" value="RNase_H-like_dom_plant"/>
</dbReference>
<organism evidence="2 3">
    <name type="scientific">Quercus suber</name>
    <name type="common">Cork oak</name>
    <dbReference type="NCBI Taxonomy" id="58331"/>
    <lineage>
        <taxon>Eukaryota</taxon>
        <taxon>Viridiplantae</taxon>
        <taxon>Streptophyta</taxon>
        <taxon>Embryophyta</taxon>
        <taxon>Tracheophyta</taxon>
        <taxon>Spermatophyta</taxon>
        <taxon>Magnoliopsida</taxon>
        <taxon>eudicotyledons</taxon>
        <taxon>Gunneridae</taxon>
        <taxon>Pentapetalae</taxon>
        <taxon>rosids</taxon>
        <taxon>fabids</taxon>
        <taxon>Fagales</taxon>
        <taxon>Fagaceae</taxon>
        <taxon>Quercus</taxon>
    </lineage>
</organism>